<evidence type="ECO:0000313" key="1">
    <source>
        <dbReference type="EMBL" id="BBX52898.1"/>
    </source>
</evidence>
<proteinExistence type="predicted"/>
<gene>
    <name evidence="1" type="ORF">MPOR_39240</name>
</gene>
<accession>A0A6N4VFM6</accession>
<dbReference type="Proteomes" id="UP000466785">
    <property type="component" value="Chromosome"/>
</dbReference>
<sequence length="192" mass="19276">MLIGWLRTPRARLAAQVTGALAALAMIIVGCTSVTDGEAGVSAGDAPAYRASVSASLEESAASSSARESERQSSLTAEAVKSVCESMSSSSAEAIGAVNVYVDAFNTNAGDVGPTAGSAIDALNASADLVVSSISGPLTPELRDALTRWVDAARAVATAIAGNYGAEEFNAAIAELNASKTSALDLCDAAYR</sequence>
<dbReference type="RefSeq" id="WP_163676655.1">
    <property type="nucleotide sequence ID" value="NZ_AP022570.1"/>
</dbReference>
<keyword evidence="2" id="KW-1185">Reference proteome</keyword>
<reference evidence="1 2" key="1">
    <citation type="journal article" date="2019" name="Emerg. Microbes Infect.">
        <title>Comprehensive subspecies identification of 175 nontuberculous mycobacteria species based on 7547 genomic profiles.</title>
        <authorList>
            <person name="Matsumoto Y."/>
            <person name="Kinjo T."/>
            <person name="Motooka D."/>
            <person name="Nabeya D."/>
            <person name="Jung N."/>
            <person name="Uechi K."/>
            <person name="Horii T."/>
            <person name="Iida T."/>
            <person name="Fujita J."/>
            <person name="Nakamura S."/>
        </authorList>
    </citation>
    <scope>NUCLEOTIDE SEQUENCE [LARGE SCALE GENOMIC DNA]</scope>
    <source>
        <strain evidence="1 2">JCM 12603</strain>
    </source>
</reference>
<protein>
    <recommendedName>
        <fullName evidence="3">Lipoprotein</fullName>
    </recommendedName>
</protein>
<dbReference type="PROSITE" id="PS51257">
    <property type="entry name" value="PROKAR_LIPOPROTEIN"/>
    <property type="match status" value="1"/>
</dbReference>
<evidence type="ECO:0008006" key="3">
    <source>
        <dbReference type="Google" id="ProtNLM"/>
    </source>
</evidence>
<name>A0A6N4VFM6_9MYCO</name>
<dbReference type="KEGG" id="mpof:MPOR_39240"/>
<dbReference type="EMBL" id="AP022570">
    <property type="protein sequence ID" value="BBX52898.1"/>
    <property type="molecule type" value="Genomic_DNA"/>
</dbReference>
<evidence type="ECO:0000313" key="2">
    <source>
        <dbReference type="Proteomes" id="UP000466785"/>
    </source>
</evidence>
<organism evidence="1 2">
    <name type="scientific">Mycolicibacterium poriferae</name>
    <dbReference type="NCBI Taxonomy" id="39694"/>
    <lineage>
        <taxon>Bacteria</taxon>
        <taxon>Bacillati</taxon>
        <taxon>Actinomycetota</taxon>
        <taxon>Actinomycetes</taxon>
        <taxon>Mycobacteriales</taxon>
        <taxon>Mycobacteriaceae</taxon>
        <taxon>Mycolicibacterium</taxon>
    </lineage>
</organism>
<dbReference type="AlphaFoldDB" id="A0A6N4VFM6"/>